<evidence type="ECO:0000256" key="7">
    <source>
        <dbReference type="PROSITE-ProRule" id="PRU01026"/>
    </source>
</evidence>
<evidence type="ECO:0000313" key="10">
    <source>
        <dbReference type="Proteomes" id="UP000076962"/>
    </source>
</evidence>
<keyword evidence="5 7" id="KW-0949">S-adenosyl-L-methionine</keyword>
<evidence type="ECO:0000259" key="8">
    <source>
        <dbReference type="SMART" id="SM00650"/>
    </source>
</evidence>
<dbReference type="InterPro" id="IPR029063">
    <property type="entry name" value="SAM-dependent_MTases_sf"/>
</dbReference>
<feature type="binding site" evidence="7">
    <location>
        <position position="20"/>
    </location>
    <ligand>
        <name>S-adenosyl-L-methionine</name>
        <dbReference type="ChEBI" id="CHEBI:59789"/>
    </ligand>
</feature>
<reference evidence="9 10" key="1">
    <citation type="submission" date="2016-05" db="EMBL/GenBank/DDBJ databases">
        <title>Single-cell genome of chain-forming Candidatus Thiomargarita nelsonii and comparison to other large sulfur-oxidizing bacteria.</title>
        <authorList>
            <person name="Winkel M."/>
            <person name="Salman V."/>
            <person name="Woyke T."/>
            <person name="Schulz-Vogt H."/>
            <person name="Richter M."/>
            <person name="Flood B."/>
            <person name="Bailey J."/>
            <person name="Amann R."/>
            <person name="Mussmann M."/>
        </authorList>
    </citation>
    <scope>NUCLEOTIDE SEQUENCE [LARGE SCALE GENOMIC DNA]</scope>
    <source>
        <strain evidence="9 10">THI036</strain>
    </source>
</reference>
<evidence type="ECO:0000256" key="4">
    <source>
        <dbReference type="ARBA" id="ARBA00022679"/>
    </source>
</evidence>
<organism evidence="9 10">
    <name type="scientific">Candidatus Thiomargarita nelsonii</name>
    <dbReference type="NCBI Taxonomy" id="1003181"/>
    <lineage>
        <taxon>Bacteria</taxon>
        <taxon>Pseudomonadati</taxon>
        <taxon>Pseudomonadota</taxon>
        <taxon>Gammaproteobacteria</taxon>
        <taxon>Thiotrichales</taxon>
        <taxon>Thiotrichaceae</taxon>
        <taxon>Thiomargarita</taxon>
    </lineage>
</organism>
<evidence type="ECO:0000256" key="1">
    <source>
        <dbReference type="ARBA" id="ARBA00022490"/>
    </source>
</evidence>
<keyword evidence="4 7" id="KW-0808">Transferase</keyword>
<proteinExistence type="inferred from homology"/>
<gene>
    <name evidence="9" type="ORF">THIOM_002012</name>
</gene>
<protein>
    <submittedName>
        <fullName evidence="9">Dimethyladenosine transferase</fullName>
    </submittedName>
</protein>
<keyword evidence="6 7" id="KW-0694">RNA-binding</keyword>
<dbReference type="AlphaFoldDB" id="A0A176S2C2"/>
<evidence type="ECO:0000256" key="3">
    <source>
        <dbReference type="ARBA" id="ARBA00022603"/>
    </source>
</evidence>
<feature type="binding site" evidence="7">
    <location>
        <position position="1"/>
    </location>
    <ligand>
        <name>S-adenosyl-L-methionine</name>
        <dbReference type="ChEBI" id="CHEBI:59789"/>
    </ligand>
</feature>
<dbReference type="GO" id="GO:0000179">
    <property type="term" value="F:rRNA (adenine-N6,N6-)-dimethyltransferase activity"/>
    <property type="evidence" value="ECO:0007669"/>
    <property type="project" value="UniProtKB-UniRule"/>
</dbReference>
<keyword evidence="1" id="KW-0963">Cytoplasm</keyword>
<dbReference type="NCBIfam" id="TIGR00755">
    <property type="entry name" value="ksgA"/>
    <property type="match status" value="1"/>
</dbReference>
<dbReference type="SUPFAM" id="SSF53335">
    <property type="entry name" value="S-adenosyl-L-methionine-dependent methyltransferases"/>
    <property type="match status" value="1"/>
</dbReference>
<evidence type="ECO:0000256" key="6">
    <source>
        <dbReference type="ARBA" id="ARBA00022884"/>
    </source>
</evidence>
<dbReference type="FunFam" id="1.10.8.100:FF:000001">
    <property type="entry name" value="Ribosomal RNA small subunit methyltransferase A"/>
    <property type="match status" value="1"/>
</dbReference>
<dbReference type="InterPro" id="IPR020598">
    <property type="entry name" value="rRNA_Ade_methylase_Trfase_N"/>
</dbReference>
<evidence type="ECO:0000313" key="9">
    <source>
        <dbReference type="EMBL" id="OAD22193.1"/>
    </source>
</evidence>
<dbReference type="Proteomes" id="UP000076962">
    <property type="component" value="Unassembled WGS sequence"/>
</dbReference>
<sequence>MIEWLKKTAKNQNLRIYNADVLKFDLKTLLIDKRRLRIVGNLPYNISTPLLFHLLNYASNIEDMIFMLQKEVVDRMIAVPATHDYGRLSVMLQYSCQIEKLFDVSPAAFYPPPKVESSVVQLRPFLSPPVSVRNREHFAHIVALAFSQRRKMLRNTLKSVLDAKDIKAAGIDPMARAETLRLEDFARLAEIN</sequence>
<feature type="domain" description="Ribosomal RNA adenine methylase transferase N-terminal" evidence="8">
    <location>
        <begin position="1"/>
        <end position="126"/>
    </location>
</feature>
<dbReference type="PATRIC" id="fig|1003181.4.peg.2786"/>
<name>A0A176S2C2_9GAMM</name>
<dbReference type="Pfam" id="PF00398">
    <property type="entry name" value="RrnaAD"/>
    <property type="match status" value="1"/>
</dbReference>
<dbReference type="SMART" id="SM00650">
    <property type="entry name" value="rADc"/>
    <property type="match status" value="1"/>
</dbReference>
<dbReference type="EMBL" id="LUTY01001111">
    <property type="protein sequence ID" value="OAD22193.1"/>
    <property type="molecule type" value="Genomic_DNA"/>
</dbReference>
<dbReference type="InterPro" id="IPR001737">
    <property type="entry name" value="KsgA/Erm"/>
</dbReference>
<evidence type="ECO:0000256" key="2">
    <source>
        <dbReference type="ARBA" id="ARBA00022552"/>
    </source>
</evidence>
<keyword evidence="10" id="KW-1185">Reference proteome</keyword>
<dbReference type="GO" id="GO:0003723">
    <property type="term" value="F:RNA binding"/>
    <property type="evidence" value="ECO:0007669"/>
    <property type="project" value="UniProtKB-UniRule"/>
</dbReference>
<dbReference type="GO" id="GO:0005829">
    <property type="term" value="C:cytosol"/>
    <property type="evidence" value="ECO:0007669"/>
    <property type="project" value="TreeGrafter"/>
</dbReference>
<keyword evidence="3 7" id="KW-0489">Methyltransferase</keyword>
<comment type="similarity">
    <text evidence="7">Belongs to the class I-like SAM-binding methyltransferase superfamily. rRNA adenine N(6)-methyltransferase family.</text>
</comment>
<dbReference type="Gene3D" id="3.40.50.150">
    <property type="entry name" value="Vaccinia Virus protein VP39"/>
    <property type="match status" value="1"/>
</dbReference>
<evidence type="ECO:0000256" key="5">
    <source>
        <dbReference type="ARBA" id="ARBA00022691"/>
    </source>
</evidence>
<accession>A0A176S2C2</accession>
<dbReference type="PROSITE" id="PS51689">
    <property type="entry name" value="SAM_RNA_A_N6_MT"/>
    <property type="match status" value="1"/>
</dbReference>
<dbReference type="InterPro" id="IPR011530">
    <property type="entry name" value="rRNA_adenine_dimethylase"/>
</dbReference>
<dbReference type="PANTHER" id="PTHR11727:SF7">
    <property type="entry name" value="DIMETHYLADENOSINE TRANSFERASE-RELATED"/>
    <property type="match status" value="1"/>
</dbReference>
<dbReference type="PANTHER" id="PTHR11727">
    <property type="entry name" value="DIMETHYLADENOSINE TRANSFERASE"/>
    <property type="match status" value="1"/>
</dbReference>
<dbReference type="Gene3D" id="1.10.8.100">
    <property type="entry name" value="Ribosomal RNA adenine dimethylase-like, domain 2"/>
    <property type="match status" value="1"/>
</dbReference>
<dbReference type="InterPro" id="IPR023165">
    <property type="entry name" value="rRNA_Ade_diMease-like_C"/>
</dbReference>
<feature type="binding site" evidence="7">
    <location>
        <position position="41"/>
    </location>
    <ligand>
        <name>S-adenosyl-L-methionine</name>
        <dbReference type="ChEBI" id="CHEBI:59789"/>
    </ligand>
</feature>
<comment type="caution">
    <text evidence="9">The sequence shown here is derived from an EMBL/GenBank/DDBJ whole genome shotgun (WGS) entry which is preliminary data.</text>
</comment>
<keyword evidence="2" id="KW-0698">rRNA processing</keyword>
<comment type="caution">
    <text evidence="7">Lacks conserved residue(s) required for the propagation of feature annotation.</text>
</comment>